<protein>
    <recommendedName>
        <fullName evidence="1">Reverse transcriptase domain-containing protein</fullName>
    </recommendedName>
</protein>
<proteinExistence type="predicted"/>
<dbReference type="PROSITE" id="PS50878">
    <property type="entry name" value="RT_POL"/>
    <property type="match status" value="1"/>
</dbReference>
<dbReference type="PANTHER" id="PTHR33332">
    <property type="entry name" value="REVERSE TRANSCRIPTASE DOMAIN-CONTAINING PROTEIN"/>
    <property type="match status" value="1"/>
</dbReference>
<dbReference type="Pfam" id="PF00078">
    <property type="entry name" value="RVT_1"/>
    <property type="match status" value="1"/>
</dbReference>
<reference evidence="2" key="1">
    <citation type="journal article" date="2016" name="Sci. Rep.">
        <title>Molecular characterization of firefly nuptial gifts: a multi-omics approach sheds light on postcopulatory sexual selection.</title>
        <authorList>
            <person name="Al-Wathiqui N."/>
            <person name="Fallon T.R."/>
            <person name="South A."/>
            <person name="Weng J.K."/>
            <person name="Lewis S.M."/>
        </authorList>
    </citation>
    <scope>NUCLEOTIDE SEQUENCE</scope>
</reference>
<dbReference type="EMBL" id="GEZM01101510">
    <property type="protein sequence ID" value="JAV52619.1"/>
    <property type="molecule type" value="Transcribed_RNA"/>
</dbReference>
<evidence type="ECO:0000313" key="2">
    <source>
        <dbReference type="EMBL" id="JAV52619.1"/>
    </source>
</evidence>
<accession>A0A1Y1JTI5</accession>
<dbReference type="InterPro" id="IPR043502">
    <property type="entry name" value="DNA/RNA_pol_sf"/>
</dbReference>
<dbReference type="InterPro" id="IPR000477">
    <property type="entry name" value="RT_dom"/>
</dbReference>
<dbReference type="SUPFAM" id="SSF56672">
    <property type="entry name" value="DNA/RNA polymerases"/>
    <property type="match status" value="1"/>
</dbReference>
<sequence length="250" mass="28889">MIQSYLQNRQQIVIVNNVSSDALIVTRGVPQGSVLGPTLFLLYINDMIHHLTASKTILYADDTTILSKGKSEETMLQAMNSSLQCMENWLISNEIKLNKGKTQTIHFRTRLRDKPCLPCKKEVNDPVKFLGIYIDENLNWEKHILYTANKISKSIYLLRNLKQFVSMEVLWTCYHSLIVTHMSYGISVWGFSSSAKLIFKLQRLSVRIITGVRYTADVRHKFKENCILTLPCIYIYHTLLEVKNNVHVYT</sequence>
<organism evidence="2">
    <name type="scientific">Photinus pyralis</name>
    <name type="common">Common eastern firefly</name>
    <name type="synonym">Lampyris pyralis</name>
    <dbReference type="NCBI Taxonomy" id="7054"/>
    <lineage>
        <taxon>Eukaryota</taxon>
        <taxon>Metazoa</taxon>
        <taxon>Ecdysozoa</taxon>
        <taxon>Arthropoda</taxon>
        <taxon>Hexapoda</taxon>
        <taxon>Insecta</taxon>
        <taxon>Pterygota</taxon>
        <taxon>Neoptera</taxon>
        <taxon>Endopterygota</taxon>
        <taxon>Coleoptera</taxon>
        <taxon>Polyphaga</taxon>
        <taxon>Elateriformia</taxon>
        <taxon>Elateroidea</taxon>
        <taxon>Lampyridae</taxon>
        <taxon>Lampyrinae</taxon>
        <taxon>Photinus</taxon>
    </lineage>
</organism>
<feature type="domain" description="Reverse transcriptase" evidence="1">
    <location>
        <begin position="1"/>
        <end position="134"/>
    </location>
</feature>
<dbReference type="AlphaFoldDB" id="A0A1Y1JTI5"/>
<dbReference type="GO" id="GO:0071897">
    <property type="term" value="P:DNA biosynthetic process"/>
    <property type="evidence" value="ECO:0007669"/>
    <property type="project" value="UniProtKB-ARBA"/>
</dbReference>
<name>A0A1Y1JTI5_PHOPY</name>
<evidence type="ECO:0000259" key="1">
    <source>
        <dbReference type="PROSITE" id="PS50878"/>
    </source>
</evidence>